<evidence type="ECO:0000256" key="1">
    <source>
        <dbReference type="SAM" id="SignalP"/>
    </source>
</evidence>
<feature type="chain" id="PRO_5002847197" description="WD-like domain-containing protein" evidence="1">
    <location>
        <begin position="21"/>
        <end position="260"/>
    </location>
</feature>
<organism evidence="3 5">
    <name type="scientific">Schizosaccharomyces japonicus (strain yFS275 / FY16936)</name>
    <name type="common">Fission yeast</name>
    <dbReference type="NCBI Taxonomy" id="402676"/>
    <lineage>
        <taxon>Eukaryota</taxon>
        <taxon>Fungi</taxon>
        <taxon>Dikarya</taxon>
        <taxon>Ascomycota</taxon>
        <taxon>Taphrinomycotina</taxon>
        <taxon>Schizosaccharomycetes</taxon>
        <taxon>Schizosaccharomycetales</taxon>
        <taxon>Schizosaccharomycetaceae</taxon>
        <taxon>Schizosaccharomyces</taxon>
    </lineage>
</organism>
<feature type="signal peptide" evidence="1">
    <location>
        <begin position="1"/>
        <end position="20"/>
    </location>
</feature>
<dbReference type="Proteomes" id="UP000001744">
    <property type="component" value="Unassembled WGS sequence"/>
</dbReference>
<keyword evidence="1" id="KW-0732">Signal</keyword>
<reference evidence="3 5" key="1">
    <citation type="journal article" date="2011" name="Science">
        <title>Comparative functional genomics of the fission yeasts.</title>
        <authorList>
            <person name="Rhind N."/>
            <person name="Chen Z."/>
            <person name="Yassour M."/>
            <person name="Thompson D.A."/>
            <person name="Haas B.J."/>
            <person name="Habib N."/>
            <person name="Wapinski I."/>
            <person name="Roy S."/>
            <person name="Lin M.F."/>
            <person name="Heiman D.I."/>
            <person name="Young S.K."/>
            <person name="Furuya K."/>
            <person name="Guo Y."/>
            <person name="Pidoux A."/>
            <person name="Chen H.M."/>
            <person name="Robbertse B."/>
            <person name="Goldberg J.M."/>
            <person name="Aoki K."/>
            <person name="Bayne E.H."/>
            <person name="Berlin A.M."/>
            <person name="Desjardins C.A."/>
            <person name="Dobbs E."/>
            <person name="Dukaj L."/>
            <person name="Fan L."/>
            <person name="FitzGerald M.G."/>
            <person name="French C."/>
            <person name="Gujja S."/>
            <person name="Hansen K."/>
            <person name="Keifenheim D."/>
            <person name="Levin J.Z."/>
            <person name="Mosher R.A."/>
            <person name="Mueller C.A."/>
            <person name="Pfiffner J."/>
            <person name="Priest M."/>
            <person name="Russ C."/>
            <person name="Smialowska A."/>
            <person name="Swoboda P."/>
            <person name="Sykes S.M."/>
            <person name="Vaughn M."/>
            <person name="Vengrova S."/>
            <person name="Yoder R."/>
            <person name="Zeng Q."/>
            <person name="Allshire R."/>
            <person name="Baulcombe D."/>
            <person name="Birren B.W."/>
            <person name="Brown W."/>
            <person name="Ekwall K."/>
            <person name="Kellis M."/>
            <person name="Leatherwood J."/>
            <person name="Levin H."/>
            <person name="Margalit H."/>
            <person name="Martienssen R."/>
            <person name="Nieduszynski C.A."/>
            <person name="Spatafora J.W."/>
            <person name="Friedman N."/>
            <person name="Dalgaard J.Z."/>
            <person name="Baumann P."/>
            <person name="Niki H."/>
            <person name="Regev A."/>
            <person name="Nusbaum C."/>
        </authorList>
    </citation>
    <scope>NUCLEOTIDE SEQUENCE [LARGE SCALE GENOMIC DNA]</scope>
    <source>
        <strain evidence="5">yFS275 / FY16936</strain>
    </source>
</reference>
<gene>
    <name evidence="4" type="primary">gpp11</name>
    <name evidence="3" type="ORF">SJAG_02676</name>
</gene>
<keyword evidence="5" id="KW-1185">Reference proteome</keyword>
<protein>
    <recommendedName>
        <fullName evidence="2">WD-like domain-containing protein</fullName>
    </recommendedName>
</protein>
<evidence type="ECO:0000313" key="4">
    <source>
        <dbReference type="JaponicusDB" id="SJAG_02676"/>
    </source>
</evidence>
<proteinExistence type="predicted"/>
<accession>B6K0V9</accession>
<dbReference type="RefSeq" id="XP_002173873.1">
    <property type="nucleotide sequence ID" value="XM_002173837.2"/>
</dbReference>
<dbReference type="InterPro" id="IPR046925">
    <property type="entry name" value="WD-like_fungi"/>
</dbReference>
<dbReference type="EMBL" id="KE651166">
    <property type="protein sequence ID" value="EEB07580.1"/>
    <property type="molecule type" value="Genomic_DNA"/>
</dbReference>
<dbReference type="HOGENOM" id="CLU_1070216_0_0_1"/>
<sequence length="260" mass="29221">MRTESLFFVFAAYFASLVSAYIPPAAYTFNIPAANTSLDILGPPYNSLFQDLNYPVNGIYLTNWTALITLINAQDYYGAATVYFQNDRPYDNYEAVYDHSLRDLVASQNDPETFKQYNNLLEAVKALGVYSLPSDAVPFNVTEMETSFVKREDAHCCWHHHAKIDDCELVLNSIPSRSWVVNHSSQRVQALYSCYVTIAVYQADSAVIPDSNEIRSNARRIMDHCDNFAQIGSERDTVSGFMLDSGNHLKTCVSNRIGGC</sequence>
<dbReference type="GeneID" id="7051056"/>
<name>B6K0V9_SCHJY</name>
<evidence type="ECO:0000313" key="3">
    <source>
        <dbReference type="EMBL" id="EEB07580.1"/>
    </source>
</evidence>
<dbReference type="VEuPathDB" id="FungiDB:SJAG_02676"/>
<feature type="domain" description="WD-like" evidence="2">
    <location>
        <begin position="146"/>
        <end position="260"/>
    </location>
</feature>
<dbReference type="AlphaFoldDB" id="B6K0V9"/>
<dbReference type="JaponicusDB" id="SJAG_02676">
    <property type="gene designation" value="gpp11"/>
</dbReference>
<evidence type="ECO:0000313" key="5">
    <source>
        <dbReference type="Proteomes" id="UP000001744"/>
    </source>
</evidence>
<evidence type="ECO:0000259" key="2">
    <source>
        <dbReference type="Pfam" id="PF20493"/>
    </source>
</evidence>
<dbReference type="Pfam" id="PF20493">
    <property type="entry name" value="WD-like_fungi"/>
    <property type="match status" value="1"/>
</dbReference>